<organism evidence="1 2">
    <name type="scientific">Ambispora gerdemannii</name>
    <dbReference type="NCBI Taxonomy" id="144530"/>
    <lineage>
        <taxon>Eukaryota</taxon>
        <taxon>Fungi</taxon>
        <taxon>Fungi incertae sedis</taxon>
        <taxon>Mucoromycota</taxon>
        <taxon>Glomeromycotina</taxon>
        <taxon>Glomeromycetes</taxon>
        <taxon>Archaeosporales</taxon>
        <taxon>Ambisporaceae</taxon>
        <taxon>Ambispora</taxon>
    </lineage>
</organism>
<dbReference type="AlphaFoldDB" id="A0A9N9DSV6"/>
<feature type="non-terminal residue" evidence="1">
    <location>
        <position position="48"/>
    </location>
</feature>
<evidence type="ECO:0000313" key="2">
    <source>
        <dbReference type="Proteomes" id="UP000789831"/>
    </source>
</evidence>
<dbReference type="EMBL" id="CAJVPL010004372">
    <property type="protein sequence ID" value="CAG8646738.1"/>
    <property type="molecule type" value="Genomic_DNA"/>
</dbReference>
<accession>A0A9N9DSV6</accession>
<name>A0A9N9DSV6_9GLOM</name>
<comment type="caution">
    <text evidence="1">The sequence shown here is derived from an EMBL/GenBank/DDBJ whole genome shotgun (WGS) entry which is preliminary data.</text>
</comment>
<gene>
    <name evidence="1" type="ORF">AGERDE_LOCUS11227</name>
</gene>
<keyword evidence="2" id="KW-1185">Reference proteome</keyword>
<evidence type="ECO:0000313" key="1">
    <source>
        <dbReference type="EMBL" id="CAG8646738.1"/>
    </source>
</evidence>
<proteinExistence type="predicted"/>
<protein>
    <submittedName>
        <fullName evidence="1">4224_t:CDS:1</fullName>
    </submittedName>
</protein>
<sequence length="48" mass="5341">TSKGRFELYGVVADINATITNAIQVNNVMHINIEEDPEQDLNIKVEAL</sequence>
<reference evidence="1" key="1">
    <citation type="submission" date="2021-06" db="EMBL/GenBank/DDBJ databases">
        <authorList>
            <person name="Kallberg Y."/>
            <person name="Tangrot J."/>
            <person name="Rosling A."/>
        </authorList>
    </citation>
    <scope>NUCLEOTIDE SEQUENCE</scope>
    <source>
        <strain evidence="1">MT106</strain>
    </source>
</reference>
<dbReference type="Proteomes" id="UP000789831">
    <property type="component" value="Unassembled WGS sequence"/>
</dbReference>